<proteinExistence type="inferred from homology"/>
<organism evidence="8 9">
    <name type="scientific">Choanephora cucurbitarum</name>
    <dbReference type="NCBI Taxonomy" id="101091"/>
    <lineage>
        <taxon>Eukaryota</taxon>
        <taxon>Fungi</taxon>
        <taxon>Fungi incertae sedis</taxon>
        <taxon>Mucoromycota</taxon>
        <taxon>Mucoromycotina</taxon>
        <taxon>Mucoromycetes</taxon>
        <taxon>Mucorales</taxon>
        <taxon>Mucorineae</taxon>
        <taxon>Choanephoraceae</taxon>
        <taxon>Choanephoroideae</taxon>
        <taxon>Choanephora</taxon>
    </lineage>
</organism>
<feature type="domain" description="Peptidase M24" evidence="7">
    <location>
        <begin position="80"/>
        <end position="307"/>
    </location>
</feature>
<dbReference type="Pfam" id="PF00557">
    <property type="entry name" value="Peptidase_M24"/>
    <property type="match status" value="1"/>
</dbReference>
<dbReference type="GO" id="GO:0004239">
    <property type="term" value="F:initiator methionyl aminopeptidase activity"/>
    <property type="evidence" value="ECO:0007669"/>
    <property type="project" value="UniProtKB-UniRule"/>
</dbReference>
<dbReference type="GO" id="GO:0006508">
    <property type="term" value="P:proteolysis"/>
    <property type="evidence" value="ECO:0007669"/>
    <property type="project" value="UniProtKB-KW"/>
</dbReference>
<dbReference type="OrthoDB" id="3209743at2759"/>
<keyword evidence="1 5" id="KW-0031">Aminopeptidase</keyword>
<sequence length="315" mass="34416">MKRWLHTTPSIFHPRGFTRTENRFGQFQRLVPASLATTDVSQIPRRSIPSSILKPPYAIQGSSSNWGPDPAMIKSEEEKDKMRAAGRLAKKILDLGSTMCQIGTTTNSIDEAIHQAIVDHGAYPSPLNYMGFPKSVCTSINNIIAHGIPDDRPLADGDLINVDVTVYLDGFHGDTSATFLVGQVDEKGKALVECTKETLDKALAVCGPGVPYREIGRVICDHASRHGFSVSNELSGHGIGREFHSLPLIYHHVNHEEGIMLPGTTFTIEPILCQGSAAGIMWPDQWTISTVDGGRSAQFEHTIVVTEDGIEIFTE</sequence>
<dbReference type="GO" id="GO:0046872">
    <property type="term" value="F:metal ion binding"/>
    <property type="evidence" value="ECO:0007669"/>
    <property type="project" value="UniProtKB-UniRule"/>
</dbReference>
<dbReference type="Gene3D" id="3.90.230.10">
    <property type="entry name" value="Creatinase/methionine aminopeptidase superfamily"/>
    <property type="match status" value="1"/>
</dbReference>
<reference evidence="8 9" key="1">
    <citation type="submission" date="2016-03" db="EMBL/GenBank/DDBJ databases">
        <title>Choanephora cucurbitarum.</title>
        <authorList>
            <person name="Min B."/>
            <person name="Park H."/>
            <person name="Park J.-H."/>
            <person name="Shin H.-D."/>
            <person name="Choi I.-G."/>
        </authorList>
    </citation>
    <scope>NUCLEOTIDE SEQUENCE [LARGE SCALE GENOMIC DNA]</scope>
    <source>
        <strain evidence="8 9">KUS-F28377</strain>
    </source>
</reference>
<evidence type="ECO:0000313" key="8">
    <source>
        <dbReference type="EMBL" id="OBZ89263.1"/>
    </source>
</evidence>
<dbReference type="SUPFAM" id="SSF55920">
    <property type="entry name" value="Creatinase/aminopeptidase"/>
    <property type="match status" value="1"/>
</dbReference>
<dbReference type="CDD" id="cd01086">
    <property type="entry name" value="MetAP1"/>
    <property type="match status" value="1"/>
</dbReference>
<keyword evidence="3 5" id="KW-0479">Metal-binding</keyword>
<feature type="binding site" evidence="5">
    <location>
        <position position="300"/>
    </location>
    <ligand>
        <name>a divalent metal cation</name>
        <dbReference type="ChEBI" id="CHEBI:60240"/>
        <label>2</label>
        <note>catalytic</note>
    </ligand>
</feature>
<comment type="cofactor">
    <cofactor evidence="5">
        <name>Co(2+)</name>
        <dbReference type="ChEBI" id="CHEBI:48828"/>
    </cofactor>
    <cofactor evidence="5">
        <name>Zn(2+)</name>
        <dbReference type="ChEBI" id="CHEBI:29105"/>
    </cofactor>
    <cofactor evidence="5">
        <name>Mn(2+)</name>
        <dbReference type="ChEBI" id="CHEBI:29035"/>
    </cofactor>
    <cofactor evidence="5">
        <name>Fe(2+)</name>
        <dbReference type="ChEBI" id="CHEBI:29033"/>
    </cofactor>
    <text evidence="5">Binds 2 divalent metal cations per subunit. Has a high-affinity and a low affinity metal-binding site. The true nature of the physiological cofactor is under debate. The enzyme is active with cobalt, zinc, manganese or divalent iron ions. Most likely, methionine aminopeptidases function as mononuclear Fe(2+)-metalloproteases under physiological conditions, and the catalytically relevant metal-binding site has been assigned to the histidine-containing high-affinity site.</text>
</comment>
<feature type="binding site" evidence="5">
    <location>
        <position position="163"/>
    </location>
    <ligand>
        <name>a divalent metal cation</name>
        <dbReference type="ChEBI" id="CHEBI:60240"/>
        <label>1</label>
    </ligand>
</feature>
<evidence type="ECO:0000256" key="2">
    <source>
        <dbReference type="ARBA" id="ARBA00022670"/>
    </source>
</evidence>
<evidence type="ECO:0000256" key="6">
    <source>
        <dbReference type="RuleBase" id="RU003653"/>
    </source>
</evidence>
<dbReference type="HAMAP" id="MF_01974">
    <property type="entry name" value="MetAP_1"/>
    <property type="match status" value="1"/>
</dbReference>
<dbReference type="STRING" id="101091.A0A1C7NJH4"/>
<dbReference type="InterPro" id="IPR002467">
    <property type="entry name" value="Pept_M24A_MAP1"/>
</dbReference>
<dbReference type="GO" id="GO:0070006">
    <property type="term" value="F:metalloaminopeptidase activity"/>
    <property type="evidence" value="ECO:0007669"/>
    <property type="project" value="UniProtKB-UniRule"/>
</dbReference>
<dbReference type="NCBIfam" id="TIGR00500">
    <property type="entry name" value="met_pdase_I"/>
    <property type="match status" value="1"/>
</dbReference>
<dbReference type="InterPro" id="IPR000994">
    <property type="entry name" value="Pept_M24"/>
</dbReference>
<feature type="binding site" evidence="5">
    <location>
        <position position="244"/>
    </location>
    <ligand>
        <name>substrate</name>
    </ligand>
</feature>
<feature type="binding site" evidence="5">
    <location>
        <position position="300"/>
    </location>
    <ligand>
        <name>a divalent metal cation</name>
        <dbReference type="ChEBI" id="CHEBI:60240"/>
        <label>1</label>
    </ligand>
</feature>
<keyword evidence="2 5" id="KW-0645">Protease</keyword>
<gene>
    <name evidence="8" type="primary">MAP1D</name>
    <name evidence="8" type="ORF">A0J61_02677</name>
</gene>
<dbReference type="Proteomes" id="UP000093000">
    <property type="component" value="Unassembled WGS sequence"/>
</dbReference>
<evidence type="ECO:0000256" key="3">
    <source>
        <dbReference type="ARBA" id="ARBA00022723"/>
    </source>
</evidence>
<comment type="caution">
    <text evidence="8">The sequence shown here is derived from an EMBL/GenBank/DDBJ whole genome shotgun (WGS) entry which is preliminary data.</text>
</comment>
<dbReference type="InParanoid" id="A0A1C7NJH4"/>
<accession>A0A1C7NJH4</accession>
<feature type="binding site" evidence="5">
    <location>
        <position position="269"/>
    </location>
    <ligand>
        <name>a divalent metal cation</name>
        <dbReference type="ChEBI" id="CHEBI:60240"/>
        <label>2</label>
        <note>catalytic</note>
    </ligand>
</feature>
<dbReference type="EC" id="3.4.11.18" evidence="6"/>
<dbReference type="PRINTS" id="PR00599">
    <property type="entry name" value="MAPEPTIDASE"/>
</dbReference>
<evidence type="ECO:0000259" key="7">
    <source>
        <dbReference type="Pfam" id="PF00557"/>
    </source>
</evidence>
<dbReference type="PANTHER" id="PTHR43330">
    <property type="entry name" value="METHIONINE AMINOPEPTIDASE"/>
    <property type="match status" value="1"/>
</dbReference>
<dbReference type="PANTHER" id="PTHR43330:SF8">
    <property type="entry name" value="METHIONINE AMINOPEPTIDASE 1D, MITOCHONDRIAL"/>
    <property type="match status" value="1"/>
</dbReference>
<dbReference type="InterPro" id="IPR001714">
    <property type="entry name" value="Pept_M24_MAP"/>
</dbReference>
<comment type="catalytic activity">
    <reaction evidence="5 6">
        <text>Release of N-terminal amino acids, preferentially methionine, from peptides and arylamides.</text>
        <dbReference type="EC" id="3.4.11.18"/>
    </reaction>
</comment>
<evidence type="ECO:0000256" key="5">
    <source>
        <dbReference type="HAMAP-Rule" id="MF_03174"/>
    </source>
</evidence>
<feature type="binding site" evidence="5">
    <location>
        <position position="174"/>
    </location>
    <ligand>
        <name>a divalent metal cation</name>
        <dbReference type="ChEBI" id="CHEBI:60240"/>
        <label>1</label>
    </ligand>
</feature>
<evidence type="ECO:0000256" key="4">
    <source>
        <dbReference type="ARBA" id="ARBA00022801"/>
    </source>
</evidence>
<comment type="function">
    <text evidence="6">Cotranslationally removes the N-terminal methionine from nascent proteins. The N-terminal methionine is often cleaved when the second residue in the primary sequence is small and uncharged (Met-Ala-, Cys, Gly, Pro, Ser, Thr, or Val).</text>
</comment>
<dbReference type="AlphaFoldDB" id="A0A1C7NJH4"/>
<feature type="binding site" evidence="5">
    <location>
        <position position="146"/>
    </location>
    <ligand>
        <name>substrate</name>
    </ligand>
</feature>
<keyword evidence="4 5" id="KW-0378">Hydrolase</keyword>
<dbReference type="InterPro" id="IPR036005">
    <property type="entry name" value="Creatinase/aminopeptidase-like"/>
</dbReference>
<evidence type="ECO:0000256" key="1">
    <source>
        <dbReference type="ARBA" id="ARBA00022438"/>
    </source>
</evidence>
<feature type="binding site" evidence="5">
    <location>
        <position position="174"/>
    </location>
    <ligand>
        <name>a divalent metal cation</name>
        <dbReference type="ChEBI" id="CHEBI:60240"/>
        <label>2</label>
        <note>catalytic</note>
    </ligand>
</feature>
<dbReference type="EMBL" id="LUGH01000104">
    <property type="protein sequence ID" value="OBZ89263.1"/>
    <property type="molecule type" value="Genomic_DNA"/>
</dbReference>
<protein>
    <recommendedName>
        <fullName evidence="6">Methionine aminopeptidase</fullName>
        <ecNumber evidence="6">3.4.11.18</ecNumber>
    </recommendedName>
</protein>
<feature type="binding site" evidence="5">
    <location>
        <position position="237"/>
    </location>
    <ligand>
        <name>a divalent metal cation</name>
        <dbReference type="ChEBI" id="CHEBI:60240"/>
        <label>2</label>
        <note>catalytic</note>
    </ligand>
</feature>
<comment type="similarity">
    <text evidence="5">Belongs to the peptidase M24A family. Methionine aminopeptidase type 1 subfamily.</text>
</comment>
<keyword evidence="9" id="KW-1185">Reference proteome</keyword>
<evidence type="ECO:0000313" key="9">
    <source>
        <dbReference type="Proteomes" id="UP000093000"/>
    </source>
</evidence>
<name>A0A1C7NJH4_9FUNG</name>